<evidence type="ECO:0000313" key="2">
    <source>
        <dbReference type="EMBL" id="KAJ8896395.1"/>
    </source>
</evidence>
<proteinExistence type="predicted"/>
<dbReference type="Proteomes" id="UP001159363">
    <property type="component" value="Chromosome 1"/>
</dbReference>
<sequence>MWTALKVEEVKQLPMEHCTRLDNYRNARAGETGYPRENPQTSGIIWPDSHIRKSGSDPASNRTQFTWGEASSLTTMPTTTSTLLASHQAEPCSIPGRVTPVFSQVGIVPDDAADLRVFSGTFRIPCPCIPALIHAHLNYSRWLARHIFGCRGLPWKWTETPCYGAPGQCKSGAWLDCAPHQEFPAHPNSTPRLIKQRQRGVSGFVRKGGLDKIKRTKSDVQITPTSIMYSVYWHYTKCLTPTRPAQYSRPSVALSTVAMLAVRRLHSLCSHSPPLVALLARRFSAFSHPRLKLSRCPDLEDSPRLSHAEKGEDEDQNVLLKTTPETTRLRTGDESPNRRISHARRLAFVNSRALLALQPAWPWHTPLAREKRRKAEAYNNASKCIRFLWVGTGAAGACNEMVRRDNPAMVGNAVGRDGSPQTPHEVHSINPPPESRPAEQITTLIYTPSIRYLVGPGEGGRQGAERRAGVRWPRRRVTALRRKHIQATGHQSGAALGLAWAQERQHVHRNMKFRMQNEMLGITSDLVGAVTAMTKCLVKQSEENMPAPQERGGEREIGHLVDVKWYIDWAIAVEIIWTMLGPVVFTTPGPAMGRIWLVKGATSGPAMVPGACQLLAGLASDCKPQMGHMLAIQ</sequence>
<organism evidence="2 3">
    <name type="scientific">Dryococelus australis</name>
    <dbReference type="NCBI Taxonomy" id="614101"/>
    <lineage>
        <taxon>Eukaryota</taxon>
        <taxon>Metazoa</taxon>
        <taxon>Ecdysozoa</taxon>
        <taxon>Arthropoda</taxon>
        <taxon>Hexapoda</taxon>
        <taxon>Insecta</taxon>
        <taxon>Pterygota</taxon>
        <taxon>Neoptera</taxon>
        <taxon>Polyneoptera</taxon>
        <taxon>Phasmatodea</taxon>
        <taxon>Verophasmatodea</taxon>
        <taxon>Anareolatae</taxon>
        <taxon>Phasmatidae</taxon>
        <taxon>Eurycanthinae</taxon>
        <taxon>Dryococelus</taxon>
    </lineage>
</organism>
<name>A0ABQ9IJM9_9NEOP</name>
<protein>
    <submittedName>
        <fullName evidence="2">Uncharacterized protein</fullName>
    </submittedName>
</protein>
<feature type="region of interest" description="Disordered" evidence="1">
    <location>
        <begin position="298"/>
        <end position="337"/>
    </location>
</feature>
<comment type="caution">
    <text evidence="2">The sequence shown here is derived from an EMBL/GenBank/DDBJ whole genome shotgun (WGS) entry which is preliminary data.</text>
</comment>
<gene>
    <name evidence="2" type="ORF">PR048_001739</name>
</gene>
<accession>A0ABQ9IJM9</accession>
<feature type="compositionally biased region" description="Basic and acidic residues" evidence="1">
    <location>
        <begin position="298"/>
        <end position="310"/>
    </location>
</feature>
<evidence type="ECO:0000256" key="1">
    <source>
        <dbReference type="SAM" id="MobiDB-lite"/>
    </source>
</evidence>
<feature type="region of interest" description="Disordered" evidence="1">
    <location>
        <begin position="416"/>
        <end position="437"/>
    </location>
</feature>
<reference evidence="2 3" key="1">
    <citation type="submission" date="2023-02" db="EMBL/GenBank/DDBJ databases">
        <title>LHISI_Scaffold_Assembly.</title>
        <authorList>
            <person name="Stuart O.P."/>
            <person name="Cleave R."/>
            <person name="Magrath M.J.L."/>
            <person name="Mikheyev A.S."/>
        </authorList>
    </citation>
    <scope>NUCLEOTIDE SEQUENCE [LARGE SCALE GENOMIC DNA]</scope>
    <source>
        <strain evidence="2">Daus_M_001</strain>
        <tissue evidence="2">Leg muscle</tissue>
    </source>
</reference>
<dbReference type="EMBL" id="JARBHB010000001">
    <property type="protein sequence ID" value="KAJ8896395.1"/>
    <property type="molecule type" value="Genomic_DNA"/>
</dbReference>
<keyword evidence="3" id="KW-1185">Reference proteome</keyword>
<feature type="region of interest" description="Disordered" evidence="1">
    <location>
        <begin position="29"/>
        <end position="61"/>
    </location>
</feature>
<evidence type="ECO:0000313" key="3">
    <source>
        <dbReference type="Proteomes" id="UP001159363"/>
    </source>
</evidence>
<feature type="compositionally biased region" description="Basic and acidic residues" evidence="1">
    <location>
        <begin position="327"/>
        <end position="337"/>
    </location>
</feature>